<keyword evidence="1" id="KW-0489">Methyltransferase</keyword>
<proteinExistence type="predicted"/>
<dbReference type="Gene3D" id="3.40.50.150">
    <property type="entry name" value="Vaccinia Virus protein VP39"/>
    <property type="match status" value="1"/>
</dbReference>
<reference evidence="5" key="1">
    <citation type="journal article" date="2023" name="Mol. Phylogenet. Evol.">
        <title>Genome-scale phylogeny and comparative genomics of the fungal order Sordariales.</title>
        <authorList>
            <person name="Hensen N."/>
            <person name="Bonometti L."/>
            <person name="Westerberg I."/>
            <person name="Brannstrom I.O."/>
            <person name="Guillou S."/>
            <person name="Cros-Aarteil S."/>
            <person name="Calhoun S."/>
            <person name="Haridas S."/>
            <person name="Kuo A."/>
            <person name="Mondo S."/>
            <person name="Pangilinan J."/>
            <person name="Riley R."/>
            <person name="LaButti K."/>
            <person name="Andreopoulos B."/>
            <person name="Lipzen A."/>
            <person name="Chen C."/>
            <person name="Yan M."/>
            <person name="Daum C."/>
            <person name="Ng V."/>
            <person name="Clum A."/>
            <person name="Steindorff A."/>
            <person name="Ohm R.A."/>
            <person name="Martin F."/>
            <person name="Silar P."/>
            <person name="Natvig D.O."/>
            <person name="Lalanne C."/>
            <person name="Gautier V."/>
            <person name="Ament-Velasquez S.L."/>
            <person name="Kruys A."/>
            <person name="Hutchinson M.I."/>
            <person name="Powell A.J."/>
            <person name="Barry K."/>
            <person name="Miller A.N."/>
            <person name="Grigoriev I.V."/>
            <person name="Debuchy R."/>
            <person name="Gladieux P."/>
            <person name="Hiltunen Thoren M."/>
            <person name="Johannesson H."/>
        </authorList>
    </citation>
    <scope>NUCLEOTIDE SEQUENCE</scope>
    <source>
        <strain evidence="5">PSN293</strain>
    </source>
</reference>
<evidence type="ECO:0000313" key="5">
    <source>
        <dbReference type="EMBL" id="KAK4211132.1"/>
    </source>
</evidence>
<evidence type="ECO:0000259" key="4">
    <source>
        <dbReference type="Pfam" id="PF08241"/>
    </source>
</evidence>
<reference evidence="5" key="2">
    <citation type="submission" date="2023-05" db="EMBL/GenBank/DDBJ databases">
        <authorList>
            <consortium name="Lawrence Berkeley National Laboratory"/>
            <person name="Steindorff A."/>
            <person name="Hensen N."/>
            <person name="Bonometti L."/>
            <person name="Westerberg I."/>
            <person name="Brannstrom I.O."/>
            <person name="Guillou S."/>
            <person name="Cros-Aarteil S."/>
            <person name="Calhoun S."/>
            <person name="Haridas S."/>
            <person name="Kuo A."/>
            <person name="Mondo S."/>
            <person name="Pangilinan J."/>
            <person name="Riley R."/>
            <person name="Labutti K."/>
            <person name="Andreopoulos B."/>
            <person name="Lipzen A."/>
            <person name="Chen C."/>
            <person name="Yanf M."/>
            <person name="Daum C."/>
            <person name="Ng V."/>
            <person name="Clum A."/>
            <person name="Ohm R."/>
            <person name="Martin F."/>
            <person name="Silar P."/>
            <person name="Natvig D."/>
            <person name="Lalanne C."/>
            <person name="Gautier V."/>
            <person name="Ament-Velasquez S.L."/>
            <person name="Kruys A."/>
            <person name="Hutchinson M.I."/>
            <person name="Powell A.J."/>
            <person name="Barry K."/>
            <person name="Miller A.N."/>
            <person name="Grigoriev I.V."/>
            <person name="Debuchy R."/>
            <person name="Gladieux P."/>
            <person name="Thoren M.H."/>
            <person name="Johannesson H."/>
        </authorList>
    </citation>
    <scope>NUCLEOTIDE SEQUENCE</scope>
    <source>
        <strain evidence="5">PSN293</strain>
    </source>
</reference>
<protein>
    <recommendedName>
        <fullName evidence="4">Methyltransferase type 11 domain-containing protein</fullName>
    </recommendedName>
</protein>
<dbReference type="SUPFAM" id="SSF53335">
    <property type="entry name" value="S-adenosyl-L-methionine-dependent methyltransferases"/>
    <property type="match status" value="1"/>
</dbReference>
<gene>
    <name evidence="5" type="ORF">QBC37DRAFT_427458</name>
</gene>
<dbReference type="PANTHER" id="PTHR13090">
    <property type="entry name" value="ARGININE-HYDROXYLASE NDUFAF5, MITOCHONDRIAL"/>
    <property type="match status" value="1"/>
</dbReference>
<organism evidence="5 6">
    <name type="scientific">Rhypophila decipiens</name>
    <dbReference type="NCBI Taxonomy" id="261697"/>
    <lineage>
        <taxon>Eukaryota</taxon>
        <taxon>Fungi</taxon>
        <taxon>Dikarya</taxon>
        <taxon>Ascomycota</taxon>
        <taxon>Pezizomycotina</taxon>
        <taxon>Sordariomycetes</taxon>
        <taxon>Sordariomycetidae</taxon>
        <taxon>Sordariales</taxon>
        <taxon>Naviculisporaceae</taxon>
        <taxon>Rhypophila</taxon>
    </lineage>
</organism>
<dbReference type="InterPro" id="IPR029063">
    <property type="entry name" value="SAM-dependent_MTases_sf"/>
</dbReference>
<dbReference type="GO" id="GO:0032259">
    <property type="term" value="P:methylation"/>
    <property type="evidence" value="ECO:0007669"/>
    <property type="project" value="UniProtKB-KW"/>
</dbReference>
<keyword evidence="6" id="KW-1185">Reference proteome</keyword>
<dbReference type="PANTHER" id="PTHR13090:SF1">
    <property type="entry name" value="ARGININE-HYDROXYLASE NDUFAF5, MITOCHONDRIAL"/>
    <property type="match status" value="1"/>
</dbReference>
<accession>A0AAN7B5U1</accession>
<dbReference type="GO" id="GO:0005739">
    <property type="term" value="C:mitochondrion"/>
    <property type="evidence" value="ECO:0007669"/>
    <property type="project" value="TreeGrafter"/>
</dbReference>
<dbReference type="Pfam" id="PF08241">
    <property type="entry name" value="Methyltransf_11"/>
    <property type="match status" value="1"/>
</dbReference>
<dbReference type="GO" id="GO:0008757">
    <property type="term" value="F:S-adenosylmethionine-dependent methyltransferase activity"/>
    <property type="evidence" value="ECO:0007669"/>
    <property type="project" value="InterPro"/>
</dbReference>
<comment type="caution">
    <text evidence="5">The sequence shown here is derived from an EMBL/GenBank/DDBJ whole genome shotgun (WGS) entry which is preliminary data.</text>
</comment>
<name>A0AAN7B5U1_9PEZI</name>
<dbReference type="EMBL" id="MU858156">
    <property type="protein sequence ID" value="KAK4211132.1"/>
    <property type="molecule type" value="Genomic_DNA"/>
</dbReference>
<dbReference type="Proteomes" id="UP001301769">
    <property type="component" value="Unassembled WGS sequence"/>
</dbReference>
<evidence type="ECO:0000256" key="3">
    <source>
        <dbReference type="SAM" id="MobiDB-lite"/>
    </source>
</evidence>
<dbReference type="InterPro" id="IPR013216">
    <property type="entry name" value="Methyltransf_11"/>
</dbReference>
<feature type="domain" description="Methyltransferase type 11" evidence="4">
    <location>
        <begin position="162"/>
        <end position="246"/>
    </location>
</feature>
<dbReference type="InterPro" id="IPR050602">
    <property type="entry name" value="Malonyl-ACP_OMT"/>
</dbReference>
<keyword evidence="2" id="KW-0808">Transferase</keyword>
<dbReference type="AlphaFoldDB" id="A0AAN7B5U1"/>
<sequence length="401" mass="44717">MTIFWMRPPKHALFCDARPNLDLNHQSQGNALRLRPTSRRMRPYLPTACRPNNVQFAARSSIQQTARRTYAFQASGTPSFQVFNRRTKWLQKERSGANATQSREVGYLKDEMAKRVSERLLDIKRNFPRTLDLGANSCNIARALIGPNPDNDPENPSSTPLPPLASKISELVAADSSSTLLYRDADTLPDGEVGEGMKLTRQVLGDEETLPFEPQSFDLVLSSLSMHWINDLPGYLAQINNVLKPDCPFIGAMLGGDTLFELRTSLQLAEQERKGGISPHVSPLADVRDVGGLLQRVGFKMLTVDVEDLIVDYPDTFALMQDLQAMGESNAILGREMGAISRDVLLANEAIYRALHGNEDGTIPATFRIIHMIGWRESPDQPKPLPRGTGEINMKDFFEKK</sequence>
<evidence type="ECO:0000256" key="2">
    <source>
        <dbReference type="ARBA" id="ARBA00022679"/>
    </source>
</evidence>
<dbReference type="GO" id="GO:0032981">
    <property type="term" value="P:mitochondrial respiratory chain complex I assembly"/>
    <property type="evidence" value="ECO:0007669"/>
    <property type="project" value="TreeGrafter"/>
</dbReference>
<evidence type="ECO:0000256" key="1">
    <source>
        <dbReference type="ARBA" id="ARBA00022603"/>
    </source>
</evidence>
<feature type="region of interest" description="Disordered" evidence="3">
    <location>
        <begin position="144"/>
        <end position="164"/>
    </location>
</feature>
<evidence type="ECO:0000313" key="6">
    <source>
        <dbReference type="Proteomes" id="UP001301769"/>
    </source>
</evidence>